<comment type="caution">
    <text evidence="1">The sequence shown here is derived from an EMBL/GenBank/DDBJ whole genome shotgun (WGS) entry which is preliminary data.</text>
</comment>
<dbReference type="EMBL" id="NJCX01000013">
    <property type="protein sequence ID" value="PHM73226.1"/>
    <property type="molecule type" value="Genomic_DNA"/>
</dbReference>
<reference evidence="1 2" key="1">
    <citation type="journal article" date="2017" name="Nat. Microbiol.">
        <title>Natural product diversity associated with the nematode symbionts Photorhabdus and Xenorhabdus.</title>
        <authorList>
            <person name="Tobias N.J."/>
            <person name="Wolff H."/>
            <person name="Djahanschiri B."/>
            <person name="Grundmann F."/>
            <person name="Kronenwerth M."/>
            <person name="Shi Y.M."/>
            <person name="Simonyi S."/>
            <person name="Grun P."/>
            <person name="Shapiro-Ilan D."/>
            <person name="Pidot S.J."/>
            <person name="Stinear T.P."/>
            <person name="Ebersberger I."/>
            <person name="Bode H.B."/>
        </authorList>
    </citation>
    <scope>NUCLEOTIDE SEQUENCE [LARGE SCALE GENOMIC DNA]</scope>
    <source>
        <strain evidence="1 2">DSM 17907</strain>
    </source>
</reference>
<keyword evidence="2" id="KW-1185">Reference proteome</keyword>
<dbReference type="NCBIfam" id="NF041295">
    <property type="entry name" value="dynobact_RiPP"/>
    <property type="match status" value="1"/>
</dbReference>
<dbReference type="Proteomes" id="UP000221101">
    <property type="component" value="Unassembled WGS sequence"/>
</dbReference>
<accession>A0A2D0LC12</accession>
<dbReference type="RefSeq" id="WP_167386578.1">
    <property type="nucleotide sequence ID" value="NZ_CAWNOR010000035.1"/>
</dbReference>
<name>A0A2D0LC12_9GAMM</name>
<proteinExistence type="predicted"/>
<protein>
    <submittedName>
        <fullName evidence="1">Uncharacterized protein</fullName>
    </submittedName>
</protein>
<sequence>MKDLKKSNLWNKALVDCVGGAGKDVGQSVEPKQVNKLVKRAASPGWDGNIYKYGF</sequence>
<evidence type="ECO:0000313" key="1">
    <source>
        <dbReference type="EMBL" id="PHM73226.1"/>
    </source>
</evidence>
<organism evidence="1 2">
    <name type="scientific">Xenorhabdus kozodoii</name>
    <dbReference type="NCBI Taxonomy" id="351676"/>
    <lineage>
        <taxon>Bacteria</taxon>
        <taxon>Pseudomonadati</taxon>
        <taxon>Pseudomonadota</taxon>
        <taxon>Gammaproteobacteria</taxon>
        <taxon>Enterobacterales</taxon>
        <taxon>Morganellaceae</taxon>
        <taxon>Xenorhabdus</taxon>
    </lineage>
</organism>
<dbReference type="AlphaFoldDB" id="A0A2D0LC12"/>
<gene>
    <name evidence="1" type="ORF">Xkoz_02114</name>
</gene>
<evidence type="ECO:0000313" key="2">
    <source>
        <dbReference type="Proteomes" id="UP000221101"/>
    </source>
</evidence>